<dbReference type="GO" id="GO:0005524">
    <property type="term" value="F:ATP binding"/>
    <property type="evidence" value="ECO:0007669"/>
    <property type="project" value="UniProtKB-KW"/>
</dbReference>
<sequence>MGKHIVQQCQGLPLSVVVVPGLLGKMDPTHDNWKKVEENLNSFFGNVSKQCQSILSLSYNYLPQYLKACFVYVGGFLEDMEIDASKLIRLWIAQKIRKGKKQ</sequence>
<dbReference type="InterPro" id="IPR042197">
    <property type="entry name" value="Apaf_helical"/>
</dbReference>
<dbReference type="EMBL" id="CP133615">
    <property type="protein sequence ID" value="WMV25385.1"/>
    <property type="molecule type" value="Genomic_DNA"/>
</dbReference>
<dbReference type="SUPFAM" id="SSF52540">
    <property type="entry name" value="P-loop containing nucleoside triphosphate hydrolases"/>
    <property type="match status" value="1"/>
</dbReference>
<dbReference type="InterPro" id="IPR044974">
    <property type="entry name" value="Disease_R_plants"/>
</dbReference>
<keyword evidence="2" id="KW-0433">Leucine-rich repeat</keyword>
<dbReference type="InterPro" id="IPR036388">
    <property type="entry name" value="WH-like_DNA-bd_sf"/>
</dbReference>
<proteinExistence type="inferred from homology"/>
<comment type="similarity">
    <text evidence="1">Belongs to the disease resistance NB-LRR family.</text>
</comment>
<dbReference type="InterPro" id="IPR027417">
    <property type="entry name" value="P-loop_NTPase"/>
</dbReference>
<name>A0AAF0QMX9_SOLVR</name>
<gene>
    <name evidence="3" type="ORF">MTR67_018770</name>
</gene>
<dbReference type="GO" id="GO:0043531">
    <property type="term" value="F:ADP binding"/>
    <property type="evidence" value="ECO:0007669"/>
    <property type="project" value="InterPro"/>
</dbReference>
<dbReference type="Gene3D" id="1.10.10.10">
    <property type="entry name" value="Winged helix-like DNA-binding domain superfamily/Winged helix DNA-binding domain"/>
    <property type="match status" value="1"/>
</dbReference>
<dbReference type="AlphaFoldDB" id="A0AAF0QMX9"/>
<evidence type="ECO:0000313" key="3">
    <source>
        <dbReference type="EMBL" id="WMV25385.1"/>
    </source>
</evidence>
<accession>A0AAF0QMX9</accession>
<dbReference type="Gene3D" id="1.10.8.430">
    <property type="entry name" value="Helical domain of apoptotic protease-activating factors"/>
    <property type="match status" value="1"/>
</dbReference>
<evidence type="ECO:0000256" key="1">
    <source>
        <dbReference type="ARBA" id="ARBA00008894"/>
    </source>
</evidence>
<evidence type="ECO:0000256" key="2">
    <source>
        <dbReference type="ARBA" id="ARBA00022614"/>
    </source>
</evidence>
<dbReference type="Proteomes" id="UP001234989">
    <property type="component" value="Chromosome 4"/>
</dbReference>
<evidence type="ECO:0008006" key="5">
    <source>
        <dbReference type="Google" id="ProtNLM"/>
    </source>
</evidence>
<organism evidence="3 4">
    <name type="scientific">Solanum verrucosum</name>
    <dbReference type="NCBI Taxonomy" id="315347"/>
    <lineage>
        <taxon>Eukaryota</taxon>
        <taxon>Viridiplantae</taxon>
        <taxon>Streptophyta</taxon>
        <taxon>Embryophyta</taxon>
        <taxon>Tracheophyta</taxon>
        <taxon>Spermatophyta</taxon>
        <taxon>Magnoliopsida</taxon>
        <taxon>eudicotyledons</taxon>
        <taxon>Gunneridae</taxon>
        <taxon>Pentapetalae</taxon>
        <taxon>asterids</taxon>
        <taxon>lamiids</taxon>
        <taxon>Solanales</taxon>
        <taxon>Solanaceae</taxon>
        <taxon>Solanoideae</taxon>
        <taxon>Solaneae</taxon>
        <taxon>Solanum</taxon>
    </lineage>
</organism>
<dbReference type="GO" id="GO:0098542">
    <property type="term" value="P:defense response to other organism"/>
    <property type="evidence" value="ECO:0007669"/>
    <property type="project" value="TreeGrafter"/>
</dbReference>
<dbReference type="PANTHER" id="PTHR23155:SF1152">
    <property type="entry name" value="AAA+ ATPASE DOMAIN-CONTAINING PROTEIN"/>
    <property type="match status" value="1"/>
</dbReference>
<protein>
    <recommendedName>
        <fullName evidence="5">Disease resistance protein</fullName>
    </recommendedName>
</protein>
<reference evidence="3" key="1">
    <citation type="submission" date="2023-08" db="EMBL/GenBank/DDBJ databases">
        <title>A de novo genome assembly of Solanum verrucosum Schlechtendal, a Mexican diploid species geographically isolated from the other diploid A-genome species in potato relatives.</title>
        <authorList>
            <person name="Hosaka K."/>
        </authorList>
    </citation>
    <scope>NUCLEOTIDE SEQUENCE</scope>
    <source>
        <tissue evidence="3">Young leaves</tissue>
    </source>
</reference>
<dbReference type="GO" id="GO:0005737">
    <property type="term" value="C:cytoplasm"/>
    <property type="evidence" value="ECO:0007669"/>
    <property type="project" value="UniProtKB-SubCell"/>
</dbReference>
<evidence type="ECO:0000313" key="4">
    <source>
        <dbReference type="Proteomes" id="UP001234989"/>
    </source>
</evidence>
<dbReference type="GO" id="GO:0016020">
    <property type="term" value="C:membrane"/>
    <property type="evidence" value="ECO:0007669"/>
    <property type="project" value="UniProtKB-SubCell"/>
</dbReference>
<keyword evidence="4" id="KW-1185">Reference proteome</keyword>
<dbReference type="PANTHER" id="PTHR23155">
    <property type="entry name" value="DISEASE RESISTANCE PROTEIN RP"/>
    <property type="match status" value="1"/>
</dbReference>